<dbReference type="GO" id="GO:1990060">
    <property type="term" value="C:maltose transport complex"/>
    <property type="evidence" value="ECO:0007669"/>
    <property type="project" value="TreeGrafter"/>
</dbReference>
<protein>
    <recommendedName>
        <fullName evidence="4">ABC transporter domain-containing protein</fullName>
    </recommendedName>
</protein>
<evidence type="ECO:0008006" key="4">
    <source>
        <dbReference type="Google" id="ProtNLM"/>
    </source>
</evidence>
<organism evidence="2 3">
    <name type="scientific">Vreelandella sulfidaeris</name>
    <dbReference type="NCBI Taxonomy" id="115553"/>
    <lineage>
        <taxon>Bacteria</taxon>
        <taxon>Pseudomonadati</taxon>
        <taxon>Pseudomonadota</taxon>
        <taxon>Gammaproteobacteria</taxon>
        <taxon>Oceanospirillales</taxon>
        <taxon>Halomonadaceae</taxon>
        <taxon>Vreelandella</taxon>
    </lineage>
</organism>
<accession>A0A455U0Q6</accession>
<dbReference type="PANTHER" id="PTHR43875">
    <property type="entry name" value="MALTODEXTRIN IMPORT ATP-BINDING PROTEIN MSMX"/>
    <property type="match status" value="1"/>
</dbReference>
<keyword evidence="1" id="KW-0762">Sugar transport</keyword>
<dbReference type="GO" id="GO:0016887">
    <property type="term" value="F:ATP hydrolysis activity"/>
    <property type="evidence" value="ECO:0007669"/>
    <property type="project" value="InterPro"/>
</dbReference>
<dbReference type="KEGG" id="hsr:HSBAA_07920"/>
<evidence type="ECO:0000313" key="3">
    <source>
        <dbReference type="Proteomes" id="UP000320231"/>
    </source>
</evidence>
<sequence length="64" mass="6851">MRLLLSKPQAVLLDEPFSKLDTALRKEMRSLVFSQLRDAGLPALLVTHDHADADAAGGPVIALG</sequence>
<proteinExistence type="predicted"/>
<keyword evidence="1" id="KW-0813">Transport</keyword>
<dbReference type="SUPFAM" id="SSF52540">
    <property type="entry name" value="P-loop containing nucleoside triphosphate hydrolases"/>
    <property type="match status" value="1"/>
</dbReference>
<dbReference type="EMBL" id="AP019514">
    <property type="protein sequence ID" value="BBI59486.1"/>
    <property type="molecule type" value="Genomic_DNA"/>
</dbReference>
<dbReference type="PANTHER" id="PTHR43875:SF3">
    <property type="entry name" value="MALTOSE_MALTODEXTRIN IMPORT ATP-BINDING PROTEIN MALK"/>
    <property type="match status" value="1"/>
</dbReference>
<evidence type="ECO:0000256" key="1">
    <source>
        <dbReference type="ARBA" id="ARBA00022597"/>
    </source>
</evidence>
<dbReference type="GO" id="GO:0015423">
    <property type="term" value="F:ABC-type maltose transporter activity"/>
    <property type="evidence" value="ECO:0007669"/>
    <property type="project" value="TreeGrafter"/>
</dbReference>
<dbReference type="Proteomes" id="UP000320231">
    <property type="component" value="Chromosome"/>
</dbReference>
<dbReference type="GO" id="GO:0055052">
    <property type="term" value="C:ATP-binding cassette (ABC) transporter complex, substrate-binding subunit-containing"/>
    <property type="evidence" value="ECO:0007669"/>
    <property type="project" value="TreeGrafter"/>
</dbReference>
<gene>
    <name evidence="2" type="ORF">HSBAA_07920</name>
</gene>
<name>A0A455U0Q6_9GAMM</name>
<dbReference type="InterPro" id="IPR027417">
    <property type="entry name" value="P-loop_NTPase"/>
</dbReference>
<evidence type="ECO:0000313" key="2">
    <source>
        <dbReference type="EMBL" id="BBI59486.1"/>
    </source>
</evidence>
<reference evidence="2 3" key="1">
    <citation type="journal article" date="2019" name="Microbiol. Resour. Announc.">
        <title>Complete Genome Sequence of Halomonas sulfidaeris Strain Esulfide1 Isolated from a Metal Sulfide Rock at a Depth of 2,200 Meters, Obtained Using Nanopore Sequencing.</title>
        <authorList>
            <person name="Saito M."/>
            <person name="Nishigata A."/>
            <person name="Galipon J."/>
            <person name="Arakawa K."/>
        </authorList>
    </citation>
    <scope>NUCLEOTIDE SEQUENCE [LARGE SCALE GENOMIC DNA]</scope>
    <source>
        <strain evidence="2 3">ATCC BAA-803</strain>
    </source>
</reference>
<dbReference type="InterPro" id="IPR047641">
    <property type="entry name" value="ABC_transpr_MalK/UgpC-like"/>
</dbReference>
<dbReference type="Gene3D" id="3.40.50.300">
    <property type="entry name" value="P-loop containing nucleotide triphosphate hydrolases"/>
    <property type="match status" value="1"/>
</dbReference>
<dbReference type="AlphaFoldDB" id="A0A455U0Q6"/>